<name>A0A556TZS6_BAGYA</name>
<feature type="domain" description="c-SKI SMAD4-binding" evidence="10">
    <location>
        <begin position="231"/>
        <end position="326"/>
    </location>
</feature>
<reference evidence="11 12" key="1">
    <citation type="journal article" date="2019" name="Genome Biol. Evol.">
        <title>Whole-Genome Sequencing of the Giant Devil Catfish, Bagarius yarrelli.</title>
        <authorList>
            <person name="Jiang W."/>
            <person name="Lv Y."/>
            <person name="Cheng L."/>
            <person name="Yang K."/>
            <person name="Chao B."/>
            <person name="Wang X."/>
            <person name="Li Y."/>
            <person name="Pan X."/>
            <person name="You X."/>
            <person name="Zhang Y."/>
            <person name="Yang J."/>
            <person name="Li J."/>
            <person name="Zhang X."/>
            <person name="Liu S."/>
            <person name="Sun C."/>
            <person name="Yang J."/>
            <person name="Shi Q."/>
        </authorList>
    </citation>
    <scope>NUCLEOTIDE SEQUENCE [LARGE SCALE GENOMIC DNA]</scope>
    <source>
        <strain evidence="11">JWS20170419001</strain>
        <tissue evidence="11">Muscle</tissue>
    </source>
</reference>
<dbReference type="FunFam" id="2.60.200.30:FF:000003">
    <property type="entry name" value="NAD kinase b"/>
    <property type="match status" value="1"/>
</dbReference>
<dbReference type="InterPro" id="IPR010919">
    <property type="entry name" value="SAND-like_dom_sf"/>
</dbReference>
<dbReference type="OrthoDB" id="3938623at2759"/>
<dbReference type="EMBL" id="VCAZ01000032">
    <property type="protein sequence ID" value="TSL47693.1"/>
    <property type="molecule type" value="Genomic_DNA"/>
</dbReference>
<evidence type="ECO:0000256" key="8">
    <source>
        <dbReference type="SAM" id="MobiDB-lite"/>
    </source>
</evidence>
<dbReference type="CDD" id="cd21084">
    <property type="entry name" value="DHD_Sno"/>
    <property type="match status" value="1"/>
</dbReference>
<feature type="transmembrane region" description="Helical" evidence="9">
    <location>
        <begin position="461"/>
        <end position="486"/>
    </location>
</feature>
<comment type="caution">
    <text evidence="11">The sequence shown here is derived from an EMBL/GenBank/DDBJ whole genome shotgun (WGS) entry which is preliminary data.</text>
</comment>
<comment type="similarity">
    <text evidence="2">Belongs to the NAD kinase family.</text>
</comment>
<evidence type="ECO:0000256" key="9">
    <source>
        <dbReference type="SAM" id="Phobius"/>
    </source>
</evidence>
<dbReference type="Pfam" id="PF02437">
    <property type="entry name" value="Ski_Sno_DHD"/>
    <property type="match status" value="1"/>
</dbReference>
<dbReference type="InterPro" id="IPR017438">
    <property type="entry name" value="ATP-NAD_kinase_N"/>
</dbReference>
<dbReference type="Pfam" id="PF20143">
    <property type="entry name" value="NAD_kinase_C"/>
    <property type="match status" value="1"/>
</dbReference>
<sequence length="1042" mass="115615">MASATVSVRDLSVVQCGLKRRRRPEEAPIKKRVMADMKMTRRVKREDSECEKALDLSPALKHTLAQFTLSSRSSLGGPAAFSARTDSSSPHAGAPPFPSPSILGAGPLLVPSDRSTELTQATLEGESISSFVVGGEKRLCLPQVLNSVLRDFTLQQINAVCDDLYVYCARCDADQLHVLKVLGILPFNAPSCGLITLTDAQRLCNALLRPGSTHSPAQTAVKSSLVNGQFGFQVEHQCLGKCRGVFVPQFYVRPDAPCVQCLECQLLFTPQNFVMHSHCTPDKRTCHWGFDSTCWPRYLHLSHRYEGTANETELNAVLNQMKEKFHPQSETTLQQTERLCFSIPEAHLTPPSVEEVKFCRGDETCPPSVAVSMETDGKEEDDKEQLVFQMVQMYNRQQEKLNATLHTQKELETELQTVCDGEVEKWKRLSVEHSALQSELDAVHTEHAQKLGRRGHLGRSFWGVFCISLALGDALLHLSITCVFLAQDVQVFGLHITKYHVCVVVQVACSVQGVLHWPVFILSALDTLCSLHGSCPRSTLTLVYAAAALLLWTLSSSYILSIPDYNPLTKDEDNHITLQLCHVTSGAQSQQVAWASIMTLVGVACYIIRKRKFSEQLRDYVGHFLSSWSSFLLLLLFILATGTEVPPYLELNSVWLCFIHSLHTAVALRNCDCVFCTSHTTQQIRRAHFLHGPYPSTHFGPKACILPNPTSIMHIQDPVSQRLVWNKPPLNILVIRKIRDENLLEPFKELCSFLIQDKGLSVYVEKKVVEDGALMADQSFCSIRKQLCTFREDGTLLYASSLFQGSVPPVMAFHLGSLGFLTPFKFESYKTEFDKVFAGNAAVVLRSRLKVKVLKGSLQRDQENGSVTHTHPNPVTLQLQVVVDRGPSSYLSNVDLYLDGRLITSVQGDGVIVSTPTGSTAYAAAAGASMIHPNVPAIMVTPICPHSLSFRPIVVPAGVELMIALSPEARNTAWVSFDGRKRQEIQHGDSIKITTSCYPVPSLCCHGLVYDWFESLAECLHWNIRKKQTHLSDASDSTDTDT</sequence>
<evidence type="ECO:0000313" key="12">
    <source>
        <dbReference type="Proteomes" id="UP000319801"/>
    </source>
</evidence>
<dbReference type="Gene3D" id="3.40.50.10330">
    <property type="entry name" value="Probable inorganic polyphosphate/atp-NAD kinase, domain 1"/>
    <property type="match status" value="1"/>
</dbReference>
<keyword evidence="7" id="KW-0520">NAD</keyword>
<dbReference type="InterPro" id="IPR002504">
    <property type="entry name" value="NADK"/>
</dbReference>
<keyword evidence="6" id="KW-0521">NADP</keyword>
<accession>A0A556TZS6</accession>
<dbReference type="InterPro" id="IPR016064">
    <property type="entry name" value="NAD/diacylglycerol_kinase_sf"/>
</dbReference>
<feature type="transmembrane region" description="Helical" evidence="9">
    <location>
        <begin position="620"/>
        <end position="640"/>
    </location>
</feature>
<feature type="region of interest" description="Disordered" evidence="8">
    <location>
        <begin position="78"/>
        <end position="97"/>
    </location>
</feature>
<protein>
    <recommendedName>
        <fullName evidence="3">NAD(+) kinase</fullName>
        <ecNumber evidence="3">2.7.1.23</ecNumber>
    </recommendedName>
</protein>
<dbReference type="Pfam" id="PF01513">
    <property type="entry name" value="NAD_kinase"/>
    <property type="match status" value="1"/>
</dbReference>
<dbReference type="HAMAP" id="MF_00361">
    <property type="entry name" value="NAD_kinase"/>
    <property type="match status" value="1"/>
</dbReference>
<dbReference type="SUPFAM" id="SSF63763">
    <property type="entry name" value="SAND domain-like"/>
    <property type="match status" value="1"/>
</dbReference>
<dbReference type="SUPFAM" id="SSF46955">
    <property type="entry name" value="Putative DNA-binding domain"/>
    <property type="match status" value="1"/>
</dbReference>
<dbReference type="Proteomes" id="UP000319801">
    <property type="component" value="Unassembled WGS sequence"/>
</dbReference>
<dbReference type="GO" id="GO:0019674">
    <property type="term" value="P:NAD+ metabolic process"/>
    <property type="evidence" value="ECO:0007669"/>
    <property type="project" value="InterPro"/>
</dbReference>
<dbReference type="SMART" id="SM01046">
    <property type="entry name" value="c-SKI_SMAD_bind"/>
    <property type="match status" value="1"/>
</dbReference>
<keyword evidence="9" id="KW-1133">Transmembrane helix</keyword>
<evidence type="ECO:0000256" key="3">
    <source>
        <dbReference type="ARBA" id="ARBA00012120"/>
    </source>
</evidence>
<keyword evidence="4" id="KW-0808">Transferase</keyword>
<evidence type="ECO:0000256" key="2">
    <source>
        <dbReference type="ARBA" id="ARBA00010995"/>
    </source>
</evidence>
<dbReference type="InterPro" id="IPR017437">
    <property type="entry name" value="ATP-NAD_kinase_PpnK-typ_C"/>
</dbReference>
<dbReference type="SUPFAM" id="SSF111331">
    <property type="entry name" value="NAD kinase/diacylglycerol kinase-like"/>
    <property type="match status" value="1"/>
</dbReference>
<keyword evidence="5 11" id="KW-0418">Kinase</keyword>
<dbReference type="GO" id="GO:0003951">
    <property type="term" value="F:NAD+ kinase activity"/>
    <property type="evidence" value="ECO:0007669"/>
    <property type="project" value="UniProtKB-EC"/>
</dbReference>
<evidence type="ECO:0000256" key="7">
    <source>
        <dbReference type="ARBA" id="ARBA00023027"/>
    </source>
</evidence>
<evidence type="ECO:0000256" key="5">
    <source>
        <dbReference type="ARBA" id="ARBA00022777"/>
    </source>
</evidence>
<dbReference type="Gene3D" id="2.60.200.30">
    <property type="entry name" value="Probable inorganic polyphosphate/atp-NAD kinase, domain 2"/>
    <property type="match status" value="1"/>
</dbReference>
<dbReference type="Gene3D" id="3.10.260.20">
    <property type="entry name" value="Ski"/>
    <property type="match status" value="1"/>
</dbReference>
<keyword evidence="9" id="KW-0472">Membrane</keyword>
<keyword evidence="12" id="KW-1185">Reference proteome</keyword>
<dbReference type="FunFam" id="3.10.390.10:FF:000002">
    <property type="entry name" value="Putative ski oncogene"/>
    <property type="match status" value="1"/>
</dbReference>
<dbReference type="Pfam" id="PF08782">
    <property type="entry name" value="c-SKI_SMAD_bind"/>
    <property type="match status" value="1"/>
</dbReference>
<dbReference type="InterPro" id="IPR014890">
    <property type="entry name" value="c-SKI_SMAD4-bd_dom"/>
</dbReference>
<dbReference type="AlphaFoldDB" id="A0A556TZS6"/>
<dbReference type="InterPro" id="IPR009061">
    <property type="entry name" value="DNA-bd_dom_put_sf"/>
</dbReference>
<dbReference type="GO" id="GO:0006741">
    <property type="term" value="P:NADP+ biosynthetic process"/>
    <property type="evidence" value="ECO:0007669"/>
    <property type="project" value="InterPro"/>
</dbReference>
<evidence type="ECO:0000256" key="1">
    <source>
        <dbReference type="ARBA" id="ARBA00009513"/>
    </source>
</evidence>
<feature type="transmembrane region" description="Helical" evidence="9">
    <location>
        <begin position="592"/>
        <end position="608"/>
    </location>
</feature>
<dbReference type="InterPro" id="IPR003380">
    <property type="entry name" value="SKI/SNO/DAC"/>
</dbReference>
<dbReference type="InterPro" id="IPR037000">
    <property type="entry name" value="Ski_DNA-bd_sf"/>
</dbReference>
<evidence type="ECO:0000256" key="6">
    <source>
        <dbReference type="ARBA" id="ARBA00022857"/>
    </source>
</evidence>
<proteinExistence type="inferred from homology"/>
<evidence type="ECO:0000313" key="11">
    <source>
        <dbReference type="EMBL" id="TSL47693.1"/>
    </source>
</evidence>
<evidence type="ECO:0000256" key="4">
    <source>
        <dbReference type="ARBA" id="ARBA00022679"/>
    </source>
</evidence>
<dbReference type="Gene3D" id="3.10.390.10">
    <property type="entry name" value="SAND domain-like"/>
    <property type="match status" value="1"/>
</dbReference>
<feature type="transmembrane region" description="Helical" evidence="9">
    <location>
        <begin position="542"/>
        <end position="560"/>
    </location>
</feature>
<organism evidence="11 12">
    <name type="scientific">Bagarius yarrelli</name>
    <name type="common">Goonch</name>
    <name type="synonym">Bagrus yarrelli</name>
    <dbReference type="NCBI Taxonomy" id="175774"/>
    <lineage>
        <taxon>Eukaryota</taxon>
        <taxon>Metazoa</taxon>
        <taxon>Chordata</taxon>
        <taxon>Craniata</taxon>
        <taxon>Vertebrata</taxon>
        <taxon>Euteleostomi</taxon>
        <taxon>Actinopterygii</taxon>
        <taxon>Neopterygii</taxon>
        <taxon>Teleostei</taxon>
        <taxon>Ostariophysi</taxon>
        <taxon>Siluriformes</taxon>
        <taxon>Sisoridae</taxon>
        <taxon>Sisorinae</taxon>
        <taxon>Bagarius</taxon>
    </lineage>
</organism>
<dbReference type="PANTHER" id="PTHR20275">
    <property type="entry name" value="NAD KINASE"/>
    <property type="match status" value="1"/>
</dbReference>
<dbReference type="PANTHER" id="PTHR20275:SF29">
    <property type="entry name" value="NAD(+) KINASE"/>
    <property type="match status" value="1"/>
</dbReference>
<dbReference type="GO" id="GO:0005634">
    <property type="term" value="C:nucleus"/>
    <property type="evidence" value="ECO:0007669"/>
    <property type="project" value="UniProtKB-ARBA"/>
</dbReference>
<evidence type="ECO:0000259" key="10">
    <source>
        <dbReference type="SMART" id="SM01046"/>
    </source>
</evidence>
<dbReference type="EC" id="2.7.1.23" evidence="3"/>
<keyword evidence="9" id="KW-0812">Transmembrane</keyword>
<comment type="similarity">
    <text evidence="1">Belongs to the SKI family.</text>
</comment>
<gene>
    <name evidence="11" type="ORF">Baya_7274</name>
</gene>
<dbReference type="FunFam" id="3.10.260.20:FF:000002">
    <property type="entry name" value="SKI-like oncogene a"/>
    <property type="match status" value="1"/>
</dbReference>
<dbReference type="GO" id="GO:0046332">
    <property type="term" value="F:SMAD binding"/>
    <property type="evidence" value="ECO:0007669"/>
    <property type="project" value="InterPro"/>
</dbReference>